<keyword evidence="4" id="KW-0004">4Fe-4S</keyword>
<keyword evidence="12" id="KW-1185">Reference proteome</keyword>
<accession>A0A143PJV5</accession>
<comment type="similarity">
    <text evidence="3">Belongs to the prokaryotic molybdopterin-containing oxidoreductase family.</text>
</comment>
<organism evidence="11 12">
    <name type="scientific">Luteitalea pratensis</name>
    <dbReference type="NCBI Taxonomy" id="1855912"/>
    <lineage>
        <taxon>Bacteria</taxon>
        <taxon>Pseudomonadati</taxon>
        <taxon>Acidobacteriota</taxon>
        <taxon>Vicinamibacteria</taxon>
        <taxon>Vicinamibacterales</taxon>
        <taxon>Vicinamibacteraceae</taxon>
        <taxon>Luteitalea</taxon>
    </lineage>
</organism>
<keyword evidence="7" id="KW-0408">Iron</keyword>
<dbReference type="Pfam" id="PF04879">
    <property type="entry name" value="Molybdop_Fe4S4"/>
    <property type="match status" value="1"/>
</dbReference>
<dbReference type="InterPro" id="IPR006963">
    <property type="entry name" value="Mopterin_OxRdtase_4Fe-4S_dom"/>
</dbReference>
<evidence type="ECO:0000259" key="10">
    <source>
        <dbReference type="PROSITE" id="PS51669"/>
    </source>
</evidence>
<dbReference type="EMBL" id="CP015136">
    <property type="protein sequence ID" value="AMY08049.1"/>
    <property type="molecule type" value="Genomic_DNA"/>
</dbReference>
<dbReference type="PROSITE" id="PS51669">
    <property type="entry name" value="4FE4S_MOW_BIS_MGD"/>
    <property type="match status" value="1"/>
</dbReference>
<proteinExistence type="inferred from homology"/>
<dbReference type="PANTHER" id="PTHR43598">
    <property type="entry name" value="TUNGSTEN-CONTAINING FORMYLMETHANOFURAN DEHYDROGENASE 2 SUBUNIT B"/>
    <property type="match status" value="1"/>
</dbReference>
<dbReference type="InterPro" id="IPR006311">
    <property type="entry name" value="TAT_signal"/>
</dbReference>
<dbReference type="PATRIC" id="fig|1813736.3.peg.1282"/>
<dbReference type="GO" id="GO:0009055">
    <property type="term" value="F:electron transfer activity"/>
    <property type="evidence" value="ECO:0007669"/>
    <property type="project" value="TreeGrafter"/>
</dbReference>
<evidence type="ECO:0000256" key="1">
    <source>
        <dbReference type="ARBA" id="ARBA00001966"/>
    </source>
</evidence>
<dbReference type="GO" id="GO:0008863">
    <property type="term" value="F:formate dehydrogenase (NAD+) activity"/>
    <property type="evidence" value="ECO:0007669"/>
    <property type="project" value="UniProtKB-EC"/>
</dbReference>
<dbReference type="PROSITE" id="PS51318">
    <property type="entry name" value="TAT"/>
    <property type="match status" value="1"/>
</dbReference>
<dbReference type="AlphaFoldDB" id="A0A143PJV5"/>
<comment type="subcellular location">
    <subcellularLocation>
        <location evidence="2">Cell envelope</location>
    </subcellularLocation>
</comment>
<evidence type="ECO:0000256" key="3">
    <source>
        <dbReference type="ARBA" id="ARBA00010312"/>
    </source>
</evidence>
<keyword evidence="8" id="KW-0411">Iron-sulfur</keyword>
<name>A0A143PJV5_LUTPR</name>
<dbReference type="STRING" id="1855912.LuPra_01237"/>
<evidence type="ECO:0000256" key="2">
    <source>
        <dbReference type="ARBA" id="ARBA00004196"/>
    </source>
</evidence>
<evidence type="ECO:0000256" key="8">
    <source>
        <dbReference type="ARBA" id="ARBA00023014"/>
    </source>
</evidence>
<dbReference type="Gene3D" id="3.40.50.740">
    <property type="match status" value="1"/>
</dbReference>
<dbReference type="GO" id="GO:0051539">
    <property type="term" value="F:4 iron, 4 sulfur cluster binding"/>
    <property type="evidence" value="ECO:0007669"/>
    <property type="project" value="UniProtKB-KW"/>
</dbReference>
<keyword evidence="6 11" id="KW-0560">Oxidoreductase</keyword>
<feature type="region of interest" description="Disordered" evidence="9">
    <location>
        <begin position="1"/>
        <end position="43"/>
    </location>
</feature>
<dbReference type="Proteomes" id="UP000076079">
    <property type="component" value="Chromosome"/>
</dbReference>
<reference evidence="12" key="2">
    <citation type="submission" date="2016-04" db="EMBL/GenBank/DDBJ databases">
        <title>First Complete Genome Sequence of a Subdivision 6 Acidobacterium.</title>
        <authorList>
            <person name="Huang S."/>
            <person name="Vieira S."/>
            <person name="Bunk B."/>
            <person name="Riedel T."/>
            <person name="Sproeer C."/>
            <person name="Overmann J."/>
        </authorList>
    </citation>
    <scope>NUCLEOTIDE SEQUENCE [LARGE SCALE GENOMIC DNA]</scope>
    <source>
        <strain evidence="12">DSM 100886 HEG_-6_39</strain>
    </source>
</reference>
<dbReference type="GO" id="GO:0030313">
    <property type="term" value="C:cell envelope"/>
    <property type="evidence" value="ECO:0007669"/>
    <property type="project" value="UniProtKB-SubCell"/>
</dbReference>
<evidence type="ECO:0000256" key="7">
    <source>
        <dbReference type="ARBA" id="ARBA00023004"/>
    </source>
</evidence>
<evidence type="ECO:0000256" key="4">
    <source>
        <dbReference type="ARBA" id="ARBA00022485"/>
    </source>
</evidence>
<sequence length="260" mass="27994">MSPMDESSDPSHQDPSESPRGSAGLSQHGGPSDPVLVHGDATPNSSISRRDLFRLTLGGGSGLALGGLLDVPAMRAATKDLKLSEVSEFTTSCNFCSCGCGMIAVVRDGKLLTMEGDYDHIVNRGSLCVKGISMFATHASPSRLTTPRYRAPGSDHWEDITWDDAIKRVAQKIRKTRDETWIATEKVDAPDLVVDRAAGDRTSSAPRFVPHEGPLAEVPVNRTDAIGFMGGAQNTNEECYLFQKAARLLGLAYVEHQARL</sequence>
<dbReference type="SUPFAM" id="SSF53706">
    <property type="entry name" value="Formate dehydrogenase/DMSO reductase, domains 1-3"/>
    <property type="match status" value="1"/>
</dbReference>
<protein>
    <submittedName>
        <fullName evidence="11">Formate dehydrogenase subunit alpha</fullName>
        <ecNumber evidence="11">1.17.1.9</ecNumber>
    </submittedName>
</protein>
<dbReference type="GO" id="GO:0030151">
    <property type="term" value="F:molybdenum ion binding"/>
    <property type="evidence" value="ECO:0007669"/>
    <property type="project" value="TreeGrafter"/>
</dbReference>
<dbReference type="GO" id="GO:0009061">
    <property type="term" value="P:anaerobic respiration"/>
    <property type="evidence" value="ECO:0007669"/>
    <property type="project" value="TreeGrafter"/>
</dbReference>
<reference evidence="11 12" key="1">
    <citation type="journal article" date="2016" name="Genome Announc.">
        <title>First Complete Genome Sequence of a Subdivision 6 Acidobacterium Strain.</title>
        <authorList>
            <person name="Huang S."/>
            <person name="Vieira S."/>
            <person name="Bunk B."/>
            <person name="Riedel T."/>
            <person name="Sproer C."/>
            <person name="Overmann J."/>
        </authorList>
    </citation>
    <scope>NUCLEOTIDE SEQUENCE [LARGE SCALE GENOMIC DNA]</scope>
    <source>
        <strain evidence="12">DSM 100886 HEG_-6_39</strain>
    </source>
</reference>
<gene>
    <name evidence="11" type="primary">fdhA_1</name>
    <name evidence="11" type="ORF">LuPra_01237</name>
</gene>
<dbReference type="KEGG" id="abac:LuPra_01237"/>
<evidence type="ECO:0000256" key="5">
    <source>
        <dbReference type="ARBA" id="ARBA00022723"/>
    </source>
</evidence>
<evidence type="ECO:0000256" key="9">
    <source>
        <dbReference type="SAM" id="MobiDB-lite"/>
    </source>
</evidence>
<feature type="domain" description="4Fe-4S Mo/W bis-MGD-type" evidence="10">
    <location>
        <begin position="86"/>
        <end position="142"/>
    </location>
</feature>
<evidence type="ECO:0000313" key="12">
    <source>
        <dbReference type="Proteomes" id="UP000076079"/>
    </source>
</evidence>
<comment type="cofactor">
    <cofactor evidence="1">
        <name>[4Fe-4S] cluster</name>
        <dbReference type="ChEBI" id="CHEBI:49883"/>
    </cofactor>
</comment>
<keyword evidence="5" id="KW-0479">Metal-binding</keyword>
<dbReference type="PANTHER" id="PTHR43598:SF1">
    <property type="entry name" value="FORMATE DEHYDROGENASE-O MAJOR SUBUNIT"/>
    <property type="match status" value="1"/>
</dbReference>
<evidence type="ECO:0000313" key="11">
    <source>
        <dbReference type="EMBL" id="AMY08049.1"/>
    </source>
</evidence>
<dbReference type="EC" id="1.17.1.9" evidence="11"/>
<dbReference type="Gene3D" id="2.20.25.90">
    <property type="entry name" value="ADC-like domains"/>
    <property type="match status" value="1"/>
</dbReference>
<dbReference type="SMART" id="SM00926">
    <property type="entry name" value="Molybdop_Fe4S4"/>
    <property type="match status" value="1"/>
</dbReference>
<evidence type="ECO:0000256" key="6">
    <source>
        <dbReference type="ARBA" id="ARBA00023002"/>
    </source>
</evidence>